<feature type="chain" id="PRO_5046883506" evidence="8">
    <location>
        <begin position="22"/>
        <end position="446"/>
    </location>
</feature>
<dbReference type="PANTHER" id="PTHR30026">
    <property type="entry name" value="OUTER MEMBRANE PROTEIN TOLC"/>
    <property type="match status" value="1"/>
</dbReference>
<evidence type="ECO:0000256" key="2">
    <source>
        <dbReference type="ARBA" id="ARBA00007613"/>
    </source>
</evidence>
<sequence length="446" mass="50493">MKKTSLFIYMIWQISTLTANAQGNATQLSLKGCVDYALKNHLSNTIANNEILAAKEKEREALSGYLPQVNANIGFDDNLKRQVSVIPAGAFSPTEIRIQFGNQYNTNAAAQVDQVIYDKSMLLGLKAAEPNNQLAALKKEQTQENLIYNTANAYFQVLVYLEQEKLTLENEKKYRELVNILKLRLEKGVIKKTDLDRTQSTLNNILAQKSIIQANKEVSLNRLKNVIGMPLSEEISINESINYESFTQLIRENSLDVNNIIDYRVQSNSIALQEIDVKRKQAAFLPTVSAYGRYGAQSFGNDFGKSFTNWFDYSSVGLKVNVPIFSGYRKNSQLKQSEISLLNARTNLKLSTESMQLAFQNSASLLLKSQSDLKINKENLNFAKEVFESSTFEYQKGISTLSDLLNADYSYKEAQSNYMNSLINFLSTRLEYEKSKGNLKNYINQF</sequence>
<evidence type="ECO:0000256" key="4">
    <source>
        <dbReference type="ARBA" id="ARBA00022452"/>
    </source>
</evidence>
<evidence type="ECO:0000313" key="9">
    <source>
        <dbReference type="EMBL" id="AFK03791.1"/>
    </source>
</evidence>
<keyword evidence="3" id="KW-0813">Transport</keyword>
<dbReference type="Proteomes" id="UP000002875">
    <property type="component" value="Chromosome"/>
</dbReference>
<dbReference type="Gene3D" id="1.20.1600.10">
    <property type="entry name" value="Outer membrane efflux proteins (OEP)"/>
    <property type="match status" value="1"/>
</dbReference>
<organism evidence="9 10">
    <name type="scientific">Emticicia oligotrophica (strain DSM 17448 / CIP 109782 / MTCC 6937 / GPTSA100-15)</name>
    <dbReference type="NCBI Taxonomy" id="929562"/>
    <lineage>
        <taxon>Bacteria</taxon>
        <taxon>Pseudomonadati</taxon>
        <taxon>Bacteroidota</taxon>
        <taxon>Cytophagia</taxon>
        <taxon>Cytophagales</taxon>
        <taxon>Leadbetterellaceae</taxon>
        <taxon>Emticicia</taxon>
    </lineage>
</organism>
<evidence type="ECO:0000256" key="3">
    <source>
        <dbReference type="ARBA" id="ARBA00022448"/>
    </source>
</evidence>
<gene>
    <name evidence="9" type="ordered locus">Emtol_2655</name>
</gene>
<accession>A0ABM5N2V7</accession>
<reference evidence="9 10" key="1">
    <citation type="submission" date="2011-07" db="EMBL/GenBank/DDBJ databases">
        <title>The complete genome of chromosome of Emticicia oligotrophica DSM 17448.</title>
        <authorList>
            <consortium name="US DOE Joint Genome Institute (JGI-PGF)"/>
            <person name="Lucas S."/>
            <person name="Han J."/>
            <person name="Lapidus A."/>
            <person name="Bruce D."/>
            <person name="Goodwin L."/>
            <person name="Pitluck S."/>
            <person name="Peters L."/>
            <person name="Kyrpides N."/>
            <person name="Mavromatis K."/>
            <person name="Ivanova N."/>
            <person name="Ovchinnikova G."/>
            <person name="Teshima H."/>
            <person name="Detter J.C."/>
            <person name="Tapia R."/>
            <person name="Han C."/>
            <person name="Land M."/>
            <person name="Hauser L."/>
            <person name="Markowitz V."/>
            <person name="Cheng J.-F."/>
            <person name="Hugenholtz P."/>
            <person name="Woyke T."/>
            <person name="Wu D."/>
            <person name="Tindall B."/>
            <person name="Pomrenke H."/>
            <person name="Brambilla E."/>
            <person name="Klenk H.-P."/>
            <person name="Eisen J.A."/>
        </authorList>
    </citation>
    <scope>NUCLEOTIDE SEQUENCE [LARGE SCALE GENOMIC DNA]</scope>
    <source>
        <strain evidence="9 10">DSM 17448</strain>
    </source>
</reference>
<keyword evidence="6" id="KW-0472">Membrane</keyword>
<evidence type="ECO:0000256" key="7">
    <source>
        <dbReference type="ARBA" id="ARBA00023237"/>
    </source>
</evidence>
<dbReference type="RefSeq" id="WP_015029487.1">
    <property type="nucleotide sequence ID" value="NC_018748.1"/>
</dbReference>
<evidence type="ECO:0000256" key="5">
    <source>
        <dbReference type="ARBA" id="ARBA00022692"/>
    </source>
</evidence>
<feature type="signal peptide" evidence="8">
    <location>
        <begin position="1"/>
        <end position="21"/>
    </location>
</feature>
<keyword evidence="4" id="KW-1134">Transmembrane beta strand</keyword>
<name>A0ABM5N2V7_EMTOG</name>
<comment type="subcellular location">
    <subcellularLocation>
        <location evidence="1">Cell outer membrane</location>
    </subcellularLocation>
</comment>
<dbReference type="EMBL" id="CP002961">
    <property type="protein sequence ID" value="AFK03791.1"/>
    <property type="molecule type" value="Genomic_DNA"/>
</dbReference>
<dbReference type="PANTHER" id="PTHR30026:SF20">
    <property type="entry name" value="OUTER MEMBRANE PROTEIN TOLC"/>
    <property type="match status" value="1"/>
</dbReference>
<keyword evidence="10" id="KW-1185">Reference proteome</keyword>
<keyword evidence="7" id="KW-0998">Cell outer membrane</keyword>
<keyword evidence="8" id="KW-0732">Signal</keyword>
<evidence type="ECO:0000256" key="1">
    <source>
        <dbReference type="ARBA" id="ARBA00004442"/>
    </source>
</evidence>
<comment type="similarity">
    <text evidence="2">Belongs to the outer membrane factor (OMF) (TC 1.B.17) family.</text>
</comment>
<dbReference type="InterPro" id="IPR003423">
    <property type="entry name" value="OMP_efflux"/>
</dbReference>
<dbReference type="InterPro" id="IPR051906">
    <property type="entry name" value="TolC-like"/>
</dbReference>
<keyword evidence="5" id="KW-0812">Transmembrane</keyword>
<dbReference type="SUPFAM" id="SSF56954">
    <property type="entry name" value="Outer membrane efflux proteins (OEP)"/>
    <property type="match status" value="1"/>
</dbReference>
<evidence type="ECO:0000313" key="10">
    <source>
        <dbReference type="Proteomes" id="UP000002875"/>
    </source>
</evidence>
<protein>
    <submittedName>
        <fullName evidence="9">Outer membrane efflux protein</fullName>
    </submittedName>
</protein>
<dbReference type="Pfam" id="PF02321">
    <property type="entry name" value="OEP"/>
    <property type="match status" value="2"/>
</dbReference>
<evidence type="ECO:0000256" key="8">
    <source>
        <dbReference type="SAM" id="SignalP"/>
    </source>
</evidence>
<evidence type="ECO:0000256" key="6">
    <source>
        <dbReference type="ARBA" id="ARBA00023136"/>
    </source>
</evidence>
<proteinExistence type="inferred from homology"/>